<name>A0ABW2I1N6_9ACTN</name>
<dbReference type="RefSeq" id="WP_378975878.1">
    <property type="nucleotide sequence ID" value="NZ_JBHTBJ010000037.1"/>
</dbReference>
<accession>A0ABW2I1N6</accession>
<dbReference type="EMBL" id="JBHTBJ010000037">
    <property type="protein sequence ID" value="MFC7278766.1"/>
    <property type="molecule type" value="Genomic_DNA"/>
</dbReference>
<keyword evidence="2" id="KW-1185">Reference proteome</keyword>
<comment type="caution">
    <text evidence="1">The sequence shown here is derived from an EMBL/GenBank/DDBJ whole genome shotgun (WGS) entry which is preliminary data.</text>
</comment>
<gene>
    <name evidence="1" type="ORF">ACFQS1_32775</name>
</gene>
<evidence type="ECO:0000313" key="2">
    <source>
        <dbReference type="Proteomes" id="UP001596548"/>
    </source>
</evidence>
<evidence type="ECO:0000313" key="1">
    <source>
        <dbReference type="EMBL" id="MFC7278766.1"/>
    </source>
</evidence>
<organism evidence="1 2">
    <name type="scientific">Paractinoplanes rhizophilus</name>
    <dbReference type="NCBI Taxonomy" id="1416877"/>
    <lineage>
        <taxon>Bacteria</taxon>
        <taxon>Bacillati</taxon>
        <taxon>Actinomycetota</taxon>
        <taxon>Actinomycetes</taxon>
        <taxon>Micromonosporales</taxon>
        <taxon>Micromonosporaceae</taxon>
        <taxon>Paractinoplanes</taxon>
    </lineage>
</organism>
<proteinExistence type="predicted"/>
<sequence length="75" mass="7881">MSTTTATGSTAFKEQIRDQISVERPLPAGGVALQLAFVVGPRRAWPNLWKATIDSLASVLGRDAGAEHGMCATVV</sequence>
<dbReference type="Proteomes" id="UP001596548">
    <property type="component" value="Unassembled WGS sequence"/>
</dbReference>
<reference evidence="2" key="1">
    <citation type="journal article" date="2019" name="Int. J. Syst. Evol. Microbiol.">
        <title>The Global Catalogue of Microorganisms (GCM) 10K type strain sequencing project: providing services to taxonomists for standard genome sequencing and annotation.</title>
        <authorList>
            <consortium name="The Broad Institute Genomics Platform"/>
            <consortium name="The Broad Institute Genome Sequencing Center for Infectious Disease"/>
            <person name="Wu L."/>
            <person name="Ma J."/>
        </authorList>
    </citation>
    <scope>NUCLEOTIDE SEQUENCE [LARGE SCALE GENOMIC DNA]</scope>
    <source>
        <strain evidence="2">XZYJT-10</strain>
    </source>
</reference>
<protein>
    <submittedName>
        <fullName evidence="1">Uncharacterized protein</fullName>
    </submittedName>
</protein>